<feature type="chain" id="PRO_5020735096" evidence="2">
    <location>
        <begin position="38"/>
        <end position="304"/>
    </location>
</feature>
<keyword evidence="1 2" id="KW-0732">Signal</keyword>
<sequence length="304" mass="32371">MSRSAPSVFATASAVASFRALVLSGVGALSCAFGAAAAPQADPSPGQAAAQAADSVLRICASANQLPYSAKDGSGFENKIAAIVAKAMGREPVFVFADKPAIYLVRDWLDKNKCDVVIGLDAGDARVLATKPYYRASYVFVTKKDRGLAINSWNDPKLRSLGHIVVDFGSPSEMMLKEIGAYENDMPYLYSLVGFKAPRNEYVQIPPERMIGEVKSGGADMAAAFAPDIARYVKGDSSLRMTPVRDDATRGGGEKLPQQYDQVMGVRIGDTQLLSELDDALVRANAEIKAVLKDEGIPLVDGSK</sequence>
<dbReference type="EMBL" id="LR536450">
    <property type="protein sequence ID" value="VFU08504.1"/>
    <property type="molecule type" value="Genomic_DNA"/>
</dbReference>
<dbReference type="RefSeq" id="WP_134488505.1">
    <property type="nucleotide sequence ID" value="NZ_CP139089.1"/>
</dbReference>
<evidence type="ECO:0000256" key="2">
    <source>
        <dbReference type="SAM" id="SignalP"/>
    </source>
</evidence>
<dbReference type="GO" id="GO:0046170">
    <property type="term" value="P:methanol catabolic process"/>
    <property type="evidence" value="ECO:0007669"/>
    <property type="project" value="InterPro"/>
</dbReference>
<feature type="signal peptide" evidence="2">
    <location>
        <begin position="1"/>
        <end position="37"/>
    </location>
</feature>
<gene>
    <name evidence="4" type="primary">mxaJ</name>
    <name evidence="4" type="ORF">MTUNDRAET4_1611</name>
</gene>
<evidence type="ECO:0000313" key="5">
    <source>
        <dbReference type="Proteomes" id="UP000294360"/>
    </source>
</evidence>
<reference evidence="4 5" key="1">
    <citation type="submission" date="2019-03" db="EMBL/GenBank/DDBJ databases">
        <authorList>
            <person name="Kox A.R. M."/>
        </authorList>
    </citation>
    <scope>NUCLEOTIDE SEQUENCE [LARGE SCALE GENOMIC DNA]</scope>
    <source>
        <strain evidence="4">MTUNDRAET4 annotated genome</strain>
    </source>
</reference>
<dbReference type="KEGG" id="mtun:MTUNDRAET4_1611"/>
<dbReference type="OrthoDB" id="176845at2"/>
<dbReference type="SMART" id="SM00062">
    <property type="entry name" value="PBPb"/>
    <property type="match status" value="1"/>
</dbReference>
<dbReference type="SUPFAM" id="SSF53850">
    <property type="entry name" value="Periplasmic binding protein-like II"/>
    <property type="match status" value="1"/>
</dbReference>
<dbReference type="GO" id="GO:0042597">
    <property type="term" value="C:periplasmic space"/>
    <property type="evidence" value="ECO:0007669"/>
    <property type="project" value="InterPro"/>
</dbReference>
<dbReference type="Pfam" id="PF00497">
    <property type="entry name" value="SBP_bac_3"/>
    <property type="match status" value="1"/>
</dbReference>
<dbReference type="PROSITE" id="PS51257">
    <property type="entry name" value="PROKAR_LIPOPROTEIN"/>
    <property type="match status" value="1"/>
</dbReference>
<accession>A0A4U8YX32</accession>
<feature type="domain" description="Solute-binding protein family 3/N-terminal" evidence="3">
    <location>
        <begin position="56"/>
        <end position="295"/>
    </location>
</feature>
<evidence type="ECO:0000256" key="1">
    <source>
        <dbReference type="ARBA" id="ARBA00022729"/>
    </source>
</evidence>
<dbReference type="AlphaFoldDB" id="A0A4U8YX32"/>
<dbReference type="Proteomes" id="UP000294360">
    <property type="component" value="Chromosome"/>
</dbReference>
<dbReference type="PANTHER" id="PTHR35936">
    <property type="entry name" value="MEMBRANE-BOUND LYTIC MUREIN TRANSGLYCOSYLASE F"/>
    <property type="match status" value="1"/>
</dbReference>
<dbReference type="InterPro" id="IPR001638">
    <property type="entry name" value="Solute-binding_3/MltF_N"/>
</dbReference>
<dbReference type="Gene3D" id="3.40.190.10">
    <property type="entry name" value="Periplasmic binding protein-like II"/>
    <property type="match status" value="2"/>
</dbReference>
<organism evidence="4 5">
    <name type="scientific">Methylocella tundrae</name>
    <dbReference type="NCBI Taxonomy" id="227605"/>
    <lineage>
        <taxon>Bacteria</taxon>
        <taxon>Pseudomonadati</taxon>
        <taxon>Pseudomonadota</taxon>
        <taxon>Alphaproteobacteria</taxon>
        <taxon>Hyphomicrobiales</taxon>
        <taxon>Beijerinckiaceae</taxon>
        <taxon>Methylocella</taxon>
    </lineage>
</organism>
<evidence type="ECO:0000259" key="3">
    <source>
        <dbReference type="SMART" id="SM00062"/>
    </source>
</evidence>
<evidence type="ECO:0000313" key="4">
    <source>
        <dbReference type="EMBL" id="VFU08504.1"/>
    </source>
</evidence>
<proteinExistence type="predicted"/>
<name>A0A4U8YX32_METTU</name>
<dbReference type="PANTHER" id="PTHR35936:SF17">
    <property type="entry name" value="ARGININE-BINDING EXTRACELLULAR PROTEIN ARTP"/>
    <property type="match status" value="1"/>
</dbReference>
<dbReference type="InterPro" id="IPR022455">
    <property type="entry name" value="Methanol_oxidation_MoxJ"/>
</dbReference>
<dbReference type="NCBIfam" id="TIGR03870">
    <property type="entry name" value="ABC_MoxJ"/>
    <property type="match status" value="1"/>
</dbReference>
<protein>
    <submittedName>
        <fullName evidence="4">Extracellular (Periplasmic) solute-binding protein</fullName>
    </submittedName>
</protein>